<dbReference type="EMBL" id="NJHN03000087">
    <property type="protein sequence ID" value="KAH9416734.1"/>
    <property type="molecule type" value="Genomic_DNA"/>
</dbReference>
<sequence>MIINIKTRNKLRTENCEYKRDSQFSERFGTGRIITKFSCESSRFILEDGQFFIGRSVNNFKIFNHINFIYSLEITKYYVKMKSYTIK</sequence>
<name>A0ABQ8J2E6_DERPT</name>
<protein>
    <submittedName>
        <fullName evidence="1">Uncharacterized protein</fullName>
    </submittedName>
</protein>
<organism evidence="1 2">
    <name type="scientific">Dermatophagoides pteronyssinus</name>
    <name type="common">European house dust mite</name>
    <dbReference type="NCBI Taxonomy" id="6956"/>
    <lineage>
        <taxon>Eukaryota</taxon>
        <taxon>Metazoa</taxon>
        <taxon>Ecdysozoa</taxon>
        <taxon>Arthropoda</taxon>
        <taxon>Chelicerata</taxon>
        <taxon>Arachnida</taxon>
        <taxon>Acari</taxon>
        <taxon>Acariformes</taxon>
        <taxon>Sarcoptiformes</taxon>
        <taxon>Astigmata</taxon>
        <taxon>Psoroptidia</taxon>
        <taxon>Analgoidea</taxon>
        <taxon>Pyroglyphidae</taxon>
        <taxon>Dermatophagoidinae</taxon>
        <taxon>Dermatophagoides</taxon>
    </lineage>
</organism>
<gene>
    <name evidence="1" type="ORF">DERP_014785</name>
</gene>
<dbReference type="Proteomes" id="UP000887458">
    <property type="component" value="Unassembled WGS sequence"/>
</dbReference>
<reference evidence="1 2" key="2">
    <citation type="journal article" date="2022" name="Mol. Biol. Evol.">
        <title>Comparative Genomics Reveals Insights into the Divergent Evolution of Astigmatic Mites and Household Pest Adaptations.</title>
        <authorList>
            <person name="Xiong Q."/>
            <person name="Wan A.T."/>
            <person name="Liu X."/>
            <person name="Fung C.S."/>
            <person name="Xiao X."/>
            <person name="Malainual N."/>
            <person name="Hou J."/>
            <person name="Wang L."/>
            <person name="Wang M."/>
            <person name="Yang K.Y."/>
            <person name="Cui Y."/>
            <person name="Leung E.L."/>
            <person name="Nong W."/>
            <person name="Shin S.K."/>
            <person name="Au S.W."/>
            <person name="Jeong K.Y."/>
            <person name="Chew F.T."/>
            <person name="Hui J.H."/>
            <person name="Leung T.F."/>
            <person name="Tungtrongchitr A."/>
            <person name="Zhong N."/>
            <person name="Liu Z."/>
            <person name="Tsui S.K."/>
        </authorList>
    </citation>
    <scope>NUCLEOTIDE SEQUENCE [LARGE SCALE GENOMIC DNA]</scope>
    <source>
        <strain evidence="1">Derp</strain>
    </source>
</reference>
<reference evidence="1 2" key="1">
    <citation type="journal article" date="2018" name="J. Allergy Clin. Immunol.">
        <title>High-quality assembly of Dermatophagoides pteronyssinus genome and transcriptome reveals a wide range of novel allergens.</title>
        <authorList>
            <person name="Liu X.Y."/>
            <person name="Yang K.Y."/>
            <person name="Wang M.Q."/>
            <person name="Kwok J.S."/>
            <person name="Zeng X."/>
            <person name="Yang Z."/>
            <person name="Xiao X.J."/>
            <person name="Lau C.P."/>
            <person name="Li Y."/>
            <person name="Huang Z.M."/>
            <person name="Ba J.G."/>
            <person name="Yim A.K."/>
            <person name="Ouyang C.Y."/>
            <person name="Ngai S.M."/>
            <person name="Chan T.F."/>
            <person name="Leung E.L."/>
            <person name="Liu L."/>
            <person name="Liu Z.G."/>
            <person name="Tsui S.K."/>
        </authorList>
    </citation>
    <scope>NUCLEOTIDE SEQUENCE [LARGE SCALE GENOMIC DNA]</scope>
    <source>
        <strain evidence="1">Derp</strain>
    </source>
</reference>
<evidence type="ECO:0000313" key="2">
    <source>
        <dbReference type="Proteomes" id="UP000887458"/>
    </source>
</evidence>
<proteinExistence type="predicted"/>
<keyword evidence="2" id="KW-1185">Reference proteome</keyword>
<evidence type="ECO:0000313" key="1">
    <source>
        <dbReference type="EMBL" id="KAH9416734.1"/>
    </source>
</evidence>
<comment type="caution">
    <text evidence="1">The sequence shown here is derived from an EMBL/GenBank/DDBJ whole genome shotgun (WGS) entry which is preliminary data.</text>
</comment>
<accession>A0ABQ8J2E6</accession>